<dbReference type="EMBL" id="MKIR01000012">
    <property type="protein sequence ID" value="OFI49539.1"/>
    <property type="molecule type" value="Genomic_DNA"/>
</dbReference>
<name>A0A1E8GMR3_9LACT</name>
<dbReference type="Proteomes" id="UP000178622">
    <property type="component" value="Unassembled WGS sequence"/>
</dbReference>
<protein>
    <submittedName>
        <fullName evidence="1">Uncharacterized protein</fullName>
    </submittedName>
</protein>
<keyword evidence="2" id="KW-1185">Reference proteome</keyword>
<organism evidence="1 2">
    <name type="scientific">Floricoccus tropicus</name>
    <dbReference type="NCBI Taxonomy" id="1859473"/>
    <lineage>
        <taxon>Bacteria</taxon>
        <taxon>Bacillati</taxon>
        <taxon>Bacillota</taxon>
        <taxon>Bacilli</taxon>
        <taxon>Lactobacillales</taxon>
        <taxon>Streptococcaceae</taxon>
        <taxon>Floricoccus</taxon>
    </lineage>
</organism>
<evidence type="ECO:0000313" key="1">
    <source>
        <dbReference type="EMBL" id="OFI49539.1"/>
    </source>
</evidence>
<proteinExistence type="predicted"/>
<comment type="caution">
    <text evidence="1">The sequence shown here is derived from an EMBL/GenBank/DDBJ whole genome shotgun (WGS) entry which is preliminary data.</text>
</comment>
<gene>
    <name evidence="1" type="ORF">BG261_02875</name>
</gene>
<reference evidence="2" key="1">
    <citation type="submission" date="2016-09" db="EMBL/GenBank/DDBJ databases">
        <title>Draft genome sequence of a novel species of the family Streptococcaceae isolated from flowers.</title>
        <authorList>
            <person name="Chuah L.-O."/>
            <person name="Yap K.-P."/>
            <person name="Thong K.L."/>
            <person name="Liong M.T."/>
            <person name="Ahmad R."/>
            <person name="Rusul G."/>
        </authorList>
    </citation>
    <scope>NUCLEOTIDE SEQUENCE [LARGE SCALE GENOMIC DNA]</scope>
    <source>
        <strain evidence="2">DF1</strain>
    </source>
</reference>
<accession>A0A1E8GMR3</accession>
<dbReference type="AlphaFoldDB" id="A0A1E8GMR3"/>
<dbReference type="RefSeq" id="WP_070792056.1">
    <property type="nucleotide sequence ID" value="NZ_MKIR01000012.1"/>
</dbReference>
<dbReference type="OrthoDB" id="2224630at2"/>
<dbReference type="STRING" id="1859473.BG261_02875"/>
<sequence length="103" mass="12038">MSLADELKQRKIKCHKVWFERWYANLQLEKTLKIEADKGEGSYMIVSDKVDSEYSRSRIFNELTAELLGEKLGEGFEIRTGTAQREHVFQSPTNVEIIIISWE</sequence>
<evidence type="ECO:0000313" key="2">
    <source>
        <dbReference type="Proteomes" id="UP000178622"/>
    </source>
</evidence>